<gene>
    <name evidence="2" type="ORF">WKW80_27520</name>
</gene>
<dbReference type="PANTHER" id="PTHR35563:SF2">
    <property type="entry name" value="BARREL METAL-DEPENDENT HYDROLASE, PUTATIVE (AFU_ORTHOLOGUE AFUA_1G16240)-RELATED"/>
    <property type="match status" value="1"/>
</dbReference>
<dbReference type="PANTHER" id="PTHR35563">
    <property type="entry name" value="BARREL METAL-DEPENDENT HYDROLASE, PUTATIVE (AFU_ORTHOLOGUE AFUA_1G16240)-RELATED"/>
    <property type="match status" value="1"/>
</dbReference>
<feature type="domain" description="Amidohydrolase-related" evidence="1">
    <location>
        <begin position="9"/>
        <end position="273"/>
    </location>
</feature>
<sequence length="278" mass="31108">MSIFNEPKIDCHNHIFDPVRFPYRPDTHYRPSGQECGSARLFMQVLDAYGVRHALVVGPNSGYDTDNRCLLDAIAQSGGRFKGIAVVENYCSLETVSALQTQGIVGVAFNPAFLGVAYYTGTALLLKMLSQLGMLLQVQVEKDQLPNLMPLLDGSDVRLLIDHCGRPEPRDGLSNRAFQALLALGRSGRAWVKLSGLSKFSHEAHPHADTWPFIEALVQAFTLDRCVWGSDWPYLRAPERVEYGPQLKLIERLFPNAVDRNKLLWETPRQLLGWASDT</sequence>
<proteinExistence type="predicted"/>
<organism evidence="2 3">
    <name type="scientific">Variovorax humicola</name>
    <dbReference type="NCBI Taxonomy" id="1769758"/>
    <lineage>
        <taxon>Bacteria</taxon>
        <taxon>Pseudomonadati</taxon>
        <taxon>Pseudomonadota</taxon>
        <taxon>Betaproteobacteria</taxon>
        <taxon>Burkholderiales</taxon>
        <taxon>Comamonadaceae</taxon>
        <taxon>Variovorax</taxon>
    </lineage>
</organism>
<dbReference type="Proteomes" id="UP001363010">
    <property type="component" value="Unassembled WGS sequence"/>
</dbReference>
<dbReference type="InterPro" id="IPR006680">
    <property type="entry name" value="Amidohydro-rel"/>
</dbReference>
<evidence type="ECO:0000259" key="1">
    <source>
        <dbReference type="Pfam" id="PF04909"/>
    </source>
</evidence>
<reference evidence="2 3" key="1">
    <citation type="submission" date="2024-03" db="EMBL/GenBank/DDBJ databases">
        <title>Novel species of the genus Variovorax.</title>
        <authorList>
            <person name="Liu Q."/>
            <person name="Xin Y.-H."/>
        </authorList>
    </citation>
    <scope>NUCLEOTIDE SEQUENCE [LARGE SCALE GENOMIC DNA]</scope>
    <source>
        <strain evidence="2 3">KACC 18501</strain>
    </source>
</reference>
<keyword evidence="3" id="KW-1185">Reference proteome</keyword>
<dbReference type="SUPFAM" id="SSF51556">
    <property type="entry name" value="Metallo-dependent hydrolases"/>
    <property type="match status" value="1"/>
</dbReference>
<dbReference type="Gene3D" id="3.20.20.140">
    <property type="entry name" value="Metal-dependent hydrolases"/>
    <property type="match status" value="1"/>
</dbReference>
<dbReference type="EMBL" id="JBBKZV010000025">
    <property type="protein sequence ID" value="MEJ8825736.1"/>
    <property type="molecule type" value="Genomic_DNA"/>
</dbReference>
<dbReference type="RefSeq" id="WP_340366769.1">
    <property type="nucleotide sequence ID" value="NZ_JBBKZV010000025.1"/>
</dbReference>
<evidence type="ECO:0000313" key="3">
    <source>
        <dbReference type="Proteomes" id="UP001363010"/>
    </source>
</evidence>
<accession>A0ABU8W6R5</accession>
<dbReference type="InterPro" id="IPR032466">
    <property type="entry name" value="Metal_Hydrolase"/>
</dbReference>
<comment type="caution">
    <text evidence="2">The sequence shown here is derived from an EMBL/GenBank/DDBJ whole genome shotgun (WGS) entry which is preliminary data.</text>
</comment>
<dbReference type="InterPro" id="IPR052358">
    <property type="entry name" value="Aro_Compnd_Degr_Hydrolases"/>
</dbReference>
<name>A0ABU8W6R5_9BURK</name>
<evidence type="ECO:0000313" key="2">
    <source>
        <dbReference type="EMBL" id="MEJ8825736.1"/>
    </source>
</evidence>
<dbReference type="Pfam" id="PF04909">
    <property type="entry name" value="Amidohydro_2"/>
    <property type="match status" value="1"/>
</dbReference>
<protein>
    <submittedName>
        <fullName evidence="2">Amidohydrolase family protein</fullName>
    </submittedName>
</protein>